<dbReference type="InterPro" id="IPR036388">
    <property type="entry name" value="WH-like_DNA-bd_sf"/>
</dbReference>
<sequence length="489" mass="55282">MRRRSTDQPALFPTEDLIIPETLRSFRKAVSAIHAVPVKAEHNQSLNNRRLFDACILVALIDCRKRDGLIKRICEERVSPIFETRVTDLARLAGIPGKNYVRIYEELDRLYEMDLRWNIVGEDSKVEWEMRAHFLSSLGYGKGHRRGLIRFSIDPSILAILLEPSNWATLSLQRMHGFSTGPAYALYQNAWRYVNTHAKVTAALPTATWIELLIGHSRYVVDDPVHGKRVVNYGDFKRRVLVDALNRVNETSALGYTLELKELRSGTRVSKLQFKFVPKKQESLGLPVTWPDEVLRVLASLGFTSSEVEDLSQAHSFEVVAETLVRLKAAEGRLKAQSRTITNKKAYFTGILANVATGEAEDDLNVTKIEAEAKAQEAARLAAARNERRKEEFAKHQAQVFSARFFELPELERAPLLSDFESSSAGKRAGILVAKGWTPQNAGALACLRAWLADERPATLEQFYAHPEDRSFDAWLAWRLDRAESQEPA</sequence>
<dbReference type="Pfam" id="PF21205">
    <property type="entry name" value="Rep3_C"/>
    <property type="match status" value="1"/>
</dbReference>
<evidence type="ECO:0000313" key="1">
    <source>
        <dbReference type="EMBL" id="MBC5767581.1"/>
    </source>
</evidence>
<comment type="caution">
    <text evidence="1">The sequence shown here is derived from an EMBL/GenBank/DDBJ whole genome shotgun (WGS) entry which is preliminary data.</text>
</comment>
<organism evidence="1 2">
    <name type="scientific">Ramlibacter albus</name>
    <dbReference type="NCBI Taxonomy" id="2079448"/>
    <lineage>
        <taxon>Bacteria</taxon>
        <taxon>Pseudomonadati</taxon>
        <taxon>Pseudomonadota</taxon>
        <taxon>Betaproteobacteria</taxon>
        <taxon>Burkholderiales</taxon>
        <taxon>Comamonadaceae</taxon>
        <taxon>Ramlibacter</taxon>
    </lineage>
</organism>
<reference evidence="1" key="1">
    <citation type="submission" date="2020-08" db="EMBL/GenBank/DDBJ databases">
        <title>Ramlibacter sp. GTP1 16S ribosomal RNA gene genome sequencing and assembly.</title>
        <authorList>
            <person name="Kang M."/>
        </authorList>
    </citation>
    <scope>NUCLEOTIDE SEQUENCE</scope>
    <source>
        <strain evidence="1">GTP1</strain>
    </source>
</reference>
<accession>A0A923MCD1</accession>
<dbReference type="AlphaFoldDB" id="A0A923MCD1"/>
<evidence type="ECO:0000313" key="2">
    <source>
        <dbReference type="Proteomes" id="UP000596827"/>
    </source>
</evidence>
<name>A0A923MCD1_9BURK</name>
<protein>
    <submittedName>
        <fullName evidence="1">Replication initiation protein</fullName>
    </submittedName>
</protein>
<dbReference type="InterPro" id="IPR036390">
    <property type="entry name" value="WH_DNA-bd_sf"/>
</dbReference>
<dbReference type="Gene3D" id="1.10.10.10">
    <property type="entry name" value="Winged helix-like DNA-binding domain superfamily/Winged helix DNA-binding domain"/>
    <property type="match status" value="1"/>
</dbReference>
<dbReference type="SUPFAM" id="SSF46785">
    <property type="entry name" value="Winged helix' DNA-binding domain"/>
    <property type="match status" value="1"/>
</dbReference>
<proteinExistence type="predicted"/>
<keyword evidence="2" id="KW-1185">Reference proteome</keyword>
<dbReference type="EMBL" id="JACORU010000011">
    <property type="protein sequence ID" value="MBC5767581.1"/>
    <property type="molecule type" value="Genomic_DNA"/>
</dbReference>
<dbReference type="Proteomes" id="UP000596827">
    <property type="component" value="Unassembled WGS sequence"/>
</dbReference>
<gene>
    <name evidence="1" type="ORF">H8R02_24160</name>
</gene>